<evidence type="ECO:0000259" key="6">
    <source>
        <dbReference type="PROSITE" id="PS51186"/>
    </source>
</evidence>
<accession>A0A929G052</accession>
<dbReference type="AlphaFoldDB" id="A0A929G052"/>
<comment type="caution">
    <text evidence="7">The sequence shown here is derived from an EMBL/GenBank/DDBJ whole genome shotgun (WGS) entry which is preliminary data.</text>
</comment>
<dbReference type="SMART" id="SM01006">
    <property type="entry name" value="AlcB"/>
    <property type="match status" value="1"/>
</dbReference>
<dbReference type="GO" id="GO:0019290">
    <property type="term" value="P:siderophore biosynthetic process"/>
    <property type="evidence" value="ECO:0007669"/>
    <property type="project" value="InterPro"/>
</dbReference>
<dbReference type="EMBL" id="JADEYC010000013">
    <property type="protein sequence ID" value="MBE9374452.1"/>
    <property type="molecule type" value="Genomic_DNA"/>
</dbReference>
<dbReference type="Pfam" id="PF13523">
    <property type="entry name" value="Acetyltransf_8"/>
    <property type="match status" value="1"/>
</dbReference>
<evidence type="ECO:0000256" key="4">
    <source>
        <dbReference type="ARBA" id="ARBA00023251"/>
    </source>
</evidence>
<evidence type="ECO:0000256" key="1">
    <source>
        <dbReference type="ARBA" id="ARBA00003818"/>
    </source>
</evidence>
<comment type="pathway">
    <text evidence="2">Siderophore biosynthesis; mycobactin biosynthesis.</text>
</comment>
<organism evidence="7 8">
    <name type="scientific">Saccharopolyspora montiporae</name>
    <dbReference type="NCBI Taxonomy" id="2781240"/>
    <lineage>
        <taxon>Bacteria</taxon>
        <taxon>Bacillati</taxon>
        <taxon>Actinomycetota</taxon>
        <taxon>Actinomycetes</taxon>
        <taxon>Pseudonocardiales</taxon>
        <taxon>Pseudonocardiaceae</taxon>
        <taxon>Saccharopolyspora</taxon>
    </lineage>
</organism>
<dbReference type="InterPro" id="IPR000182">
    <property type="entry name" value="GNAT_dom"/>
</dbReference>
<sequence length="451" mass="47956">MRTEADLARQAHRRSAALLRRWLAETHTPVAGGPLTLRIGPLRVATDVVHVSRVGAHGFGPIDVVDEDGGAVVAAEPVQLAAACSADARQRALPGAPVNEAGAGSPVDWALRSLASPECDPVGLAEDTAALVRSVADESQARRWLVAHVESGLRPALRELAEGGAGMDRDAATAELLTDGPLAVIGAFGRRGIAREQDLLGDLSGLLHEIADSYPSTEPIVRHWLSNPTLASRAALNGSELRYRDESGRVRVQPVLRQVPNPWFTAPGDVPGVPLPELGGGWSLRPVQLTGGDGGPDAELVHRWMNREHVAVNWEQDWPLEQWRQELATQLSGRHSLPCIVALDGREVGYLELYRVVRDKLAGCYPYAPRDLGVHIAIGEPDAIGRGMGSSLLAAAAKGLLDADPGSERVVAEPNVHNLASIGAFTKAGFRRAAEVGLPGKNSALMIFDRA</sequence>
<evidence type="ECO:0000256" key="3">
    <source>
        <dbReference type="ARBA" id="ARBA00020586"/>
    </source>
</evidence>
<dbReference type="RefSeq" id="WP_193927905.1">
    <property type="nucleotide sequence ID" value="NZ_JADEYC010000013.1"/>
</dbReference>
<proteinExistence type="predicted"/>
<keyword evidence="8" id="KW-1185">Reference proteome</keyword>
<keyword evidence="4" id="KW-0046">Antibiotic resistance</keyword>
<reference evidence="7" key="1">
    <citation type="submission" date="2020-10" db="EMBL/GenBank/DDBJ databases">
        <title>Diversity and distribution of actinomycetes associated with coral in the coast of Hainan.</title>
        <authorList>
            <person name="Li F."/>
        </authorList>
    </citation>
    <scope>NUCLEOTIDE SEQUENCE</scope>
    <source>
        <strain evidence="7">HNM0983</strain>
    </source>
</reference>
<comment type="function">
    <text evidence="1">Acyltransferase required for the direct transfer of medium- to long-chain fatty acyl moieties from a carrier protein (MbtL) on to the epsilon-amino group of lysine residue in the mycobactin core.</text>
</comment>
<dbReference type="InterPro" id="IPR019432">
    <property type="entry name" value="Acyltransferase_MbtK/IucB-like"/>
</dbReference>
<dbReference type="Gene3D" id="3.40.630.30">
    <property type="match status" value="1"/>
</dbReference>
<dbReference type="PANTHER" id="PTHR31438:SF1">
    <property type="entry name" value="LYSINE N-ACYLTRANSFERASE C17G9.06C-RELATED"/>
    <property type="match status" value="1"/>
</dbReference>
<dbReference type="Proteomes" id="UP000598360">
    <property type="component" value="Unassembled WGS sequence"/>
</dbReference>
<gene>
    <name evidence="7" type="ORF">IQ251_08315</name>
</gene>
<dbReference type="GO" id="GO:0016410">
    <property type="term" value="F:N-acyltransferase activity"/>
    <property type="evidence" value="ECO:0007669"/>
    <property type="project" value="TreeGrafter"/>
</dbReference>
<name>A0A929G052_9PSEU</name>
<feature type="domain" description="N-acetyltransferase" evidence="6">
    <location>
        <begin position="298"/>
        <end position="451"/>
    </location>
</feature>
<evidence type="ECO:0000256" key="2">
    <source>
        <dbReference type="ARBA" id="ARBA00005102"/>
    </source>
</evidence>
<dbReference type="PANTHER" id="PTHR31438">
    <property type="entry name" value="LYSINE N-ACYLTRANSFERASE C17G9.06C-RELATED"/>
    <property type="match status" value="1"/>
</dbReference>
<dbReference type="SUPFAM" id="SSF55729">
    <property type="entry name" value="Acyl-CoA N-acyltransferases (Nat)"/>
    <property type="match status" value="1"/>
</dbReference>
<evidence type="ECO:0000313" key="7">
    <source>
        <dbReference type="EMBL" id="MBE9374452.1"/>
    </source>
</evidence>
<evidence type="ECO:0000313" key="8">
    <source>
        <dbReference type="Proteomes" id="UP000598360"/>
    </source>
</evidence>
<protein>
    <recommendedName>
        <fullName evidence="3">Lysine N-acyltransferase MbtK</fullName>
    </recommendedName>
    <alternativeName>
        <fullName evidence="5">Mycobactin synthase protein K</fullName>
    </alternativeName>
</protein>
<dbReference type="InterPro" id="IPR016181">
    <property type="entry name" value="Acyl_CoA_acyltransferase"/>
</dbReference>
<evidence type="ECO:0000256" key="5">
    <source>
        <dbReference type="ARBA" id="ARBA00031122"/>
    </source>
</evidence>
<dbReference type="PROSITE" id="PS51186">
    <property type="entry name" value="GNAT"/>
    <property type="match status" value="1"/>
</dbReference>
<dbReference type="GO" id="GO:0046677">
    <property type="term" value="P:response to antibiotic"/>
    <property type="evidence" value="ECO:0007669"/>
    <property type="project" value="UniProtKB-KW"/>
</dbReference>